<reference evidence="2" key="1">
    <citation type="journal article" date="2015" name="Genome Announc.">
        <title>Expanding the biotechnology potential of lactobacilli through comparative genomics of 213 strains and associated genera.</title>
        <authorList>
            <person name="Sun Z."/>
            <person name="Harris H.M."/>
            <person name="McCann A."/>
            <person name="Guo C."/>
            <person name="Argimon S."/>
            <person name="Zhang W."/>
            <person name="Yang X."/>
            <person name="Jeffery I.B."/>
            <person name="Cooney J.C."/>
            <person name="Kagawa T.F."/>
            <person name="Liu W."/>
            <person name="Song Y."/>
            <person name="Salvetti E."/>
            <person name="Wrobel A."/>
            <person name="Rasinkangas P."/>
            <person name="Parkhill J."/>
            <person name="Rea M.C."/>
            <person name="O'Sullivan O."/>
            <person name="Ritari J."/>
            <person name="Douillard F.P."/>
            <person name="Paul Ross R."/>
            <person name="Yang R."/>
            <person name="Briner A.E."/>
            <person name="Felis G.E."/>
            <person name="de Vos W.M."/>
            <person name="Barrangou R."/>
            <person name="Klaenhammer T.R."/>
            <person name="Caufield P.W."/>
            <person name="Cui Y."/>
            <person name="Zhang H."/>
            <person name="O'Toole P.W."/>
        </authorList>
    </citation>
    <scope>NUCLEOTIDE SEQUENCE [LARGE SCALE GENOMIC DNA]</scope>
    <source>
        <strain evidence="2">DSM 15833</strain>
    </source>
</reference>
<dbReference type="InterPro" id="IPR001173">
    <property type="entry name" value="Glyco_trans_2-like"/>
</dbReference>
<feature type="domain" description="Glycosyltransferase 2-like" evidence="1">
    <location>
        <begin position="3"/>
        <end position="128"/>
    </location>
</feature>
<dbReference type="Pfam" id="PF00535">
    <property type="entry name" value="Glycos_transf_2"/>
    <property type="match status" value="1"/>
</dbReference>
<dbReference type="STRING" id="1423740.FC36_GL000401"/>
<evidence type="ECO:0000259" key="1">
    <source>
        <dbReference type="Pfam" id="PF00535"/>
    </source>
</evidence>
<dbReference type="CDD" id="cd00761">
    <property type="entry name" value="Glyco_tranf_GTA_type"/>
    <property type="match status" value="1"/>
</dbReference>
<organism evidence="2">
    <name type="scientific">Ligilactobacillus equi DSM 15833 = JCM 10991</name>
    <dbReference type="NCBI Taxonomy" id="1423740"/>
    <lineage>
        <taxon>Bacteria</taxon>
        <taxon>Bacillati</taxon>
        <taxon>Bacillota</taxon>
        <taxon>Bacilli</taxon>
        <taxon>Lactobacillales</taxon>
        <taxon>Lactobacillaceae</taxon>
        <taxon>Ligilactobacillus</taxon>
    </lineage>
</organism>
<evidence type="ECO:0000313" key="2">
    <source>
        <dbReference type="EMBL" id="KRL79702.1"/>
    </source>
</evidence>
<dbReference type="Proteomes" id="UP000051048">
    <property type="component" value="Unassembled WGS sequence"/>
</dbReference>
<dbReference type="Gene3D" id="3.90.550.10">
    <property type="entry name" value="Spore Coat Polysaccharide Biosynthesis Protein SpsA, Chain A"/>
    <property type="match status" value="1"/>
</dbReference>
<dbReference type="PANTHER" id="PTHR22916:SF3">
    <property type="entry name" value="UDP-GLCNAC:BETAGAL BETA-1,3-N-ACETYLGLUCOSAMINYLTRANSFERASE-LIKE PROTEIN 1"/>
    <property type="match status" value="1"/>
</dbReference>
<dbReference type="EMBL" id="AZFH01000087">
    <property type="protein sequence ID" value="KRL79702.1"/>
    <property type="molecule type" value="Genomic_DNA"/>
</dbReference>
<dbReference type="PATRIC" id="fig|1423740.3.peg.430"/>
<sequence>MISFIIPVYNAEKYINRCLDSFLAQTSKDFELIIVDDGSSDKSIELVQNYCSKINVRIVLSNHTGVSHARNVGLEVAKGDIIGFCDIDDVVSSELVASVKKSFDCNTDIVYVLAKEVQDNNIEKFLNNYNFSTTSHNISVNNFLDKILFDDSVYGSVWNKFFSPKVISSIFFDESLNMCEDLEFLYRVINKQRDTLKIKEISKILYGYVQSGGSTTKIENLYTDTKTNEFSYGKALKQMINISPNMKEESMLKAKLFEIASYSLIKGMYSNFGQRTSLINESKGAVRCYLSSKHYSNKHKIKRIVKCVIKILG</sequence>
<gene>
    <name evidence="2" type="ORF">FC36_GL000401</name>
</gene>
<accession>A0A0R1TEZ6</accession>
<dbReference type="RefSeq" id="WP_025020891.1">
    <property type="nucleotide sequence ID" value="NZ_AZFH01000087.1"/>
</dbReference>
<dbReference type="SUPFAM" id="SSF53448">
    <property type="entry name" value="Nucleotide-diphospho-sugar transferases"/>
    <property type="match status" value="1"/>
</dbReference>
<dbReference type="GO" id="GO:0016758">
    <property type="term" value="F:hexosyltransferase activity"/>
    <property type="evidence" value="ECO:0007669"/>
    <property type="project" value="UniProtKB-ARBA"/>
</dbReference>
<dbReference type="InterPro" id="IPR029044">
    <property type="entry name" value="Nucleotide-diphossugar_trans"/>
</dbReference>
<dbReference type="PANTHER" id="PTHR22916">
    <property type="entry name" value="GLYCOSYLTRANSFERASE"/>
    <property type="match status" value="1"/>
</dbReference>
<proteinExistence type="predicted"/>
<protein>
    <recommendedName>
        <fullName evidence="1">Glycosyltransferase 2-like domain-containing protein</fullName>
    </recommendedName>
</protein>
<name>A0A0R1TEZ6_9LACO</name>
<comment type="caution">
    <text evidence="2">The sequence shown here is derived from an EMBL/GenBank/DDBJ whole genome shotgun (WGS) entry which is preliminary data.</text>
</comment>
<dbReference type="AlphaFoldDB" id="A0A0R1TEZ6"/>